<dbReference type="InterPro" id="IPR036537">
    <property type="entry name" value="Adaptor_Cbl_N_dom_sf"/>
</dbReference>
<dbReference type="Gene3D" id="1.20.930.20">
    <property type="entry name" value="Adaptor protein Cbl, N-terminal domain"/>
    <property type="match status" value="1"/>
</dbReference>
<organism evidence="2 3">
    <name type="scientific">Hydnum rufescens UP504</name>
    <dbReference type="NCBI Taxonomy" id="1448309"/>
    <lineage>
        <taxon>Eukaryota</taxon>
        <taxon>Fungi</taxon>
        <taxon>Dikarya</taxon>
        <taxon>Basidiomycota</taxon>
        <taxon>Agaricomycotina</taxon>
        <taxon>Agaricomycetes</taxon>
        <taxon>Cantharellales</taxon>
        <taxon>Hydnaceae</taxon>
        <taxon>Hydnum</taxon>
    </lineage>
</organism>
<dbReference type="CDD" id="cd21037">
    <property type="entry name" value="MLKL_NTD"/>
    <property type="match status" value="1"/>
</dbReference>
<dbReference type="AlphaFoldDB" id="A0A9P6B053"/>
<keyword evidence="3" id="KW-1185">Reference proteome</keyword>
<sequence>MLFRRFFSTRTRSIQLPSALSNGSAGNEPSASVHPEPPTMLQPSYPDYLNEHGGTGWDAALIMSSIIRDMPALPRALSGPLTQVFDVLAEVIEAVKIMHSGRDGCTQLIVRVTKFLESFVGGLKESNVLDNSAIASSLSILRRNLMAICADAKRWSSLNLLNRYIQRHRIMTAISRHEQNLTDCFHVFQIVVSITGSYPVDRPRTIASLDPSVSARPPSAPENALTSILLEGLHDFFDHPAGQAVFEQIGAAVRGRLEEMGLQATSTPLGSRDAGETGPRIRRDRHVSYLRSQISELMAEVRGVSPHISVGTDVEVQVVGSKTHKQPTGDLTRQLRKAVMATLELLNELHDVAEVKSDSAMLAGKMDDLAMNLHDLGLQGEAFEVQSMAAELYHAGGKKSDLSGSLV</sequence>
<protein>
    <submittedName>
        <fullName evidence="2">Uncharacterized protein</fullName>
    </submittedName>
</protein>
<reference evidence="2" key="1">
    <citation type="journal article" date="2020" name="Nat. Commun.">
        <title>Large-scale genome sequencing of mycorrhizal fungi provides insights into the early evolution of symbiotic traits.</title>
        <authorList>
            <person name="Miyauchi S."/>
            <person name="Kiss E."/>
            <person name="Kuo A."/>
            <person name="Drula E."/>
            <person name="Kohler A."/>
            <person name="Sanchez-Garcia M."/>
            <person name="Morin E."/>
            <person name="Andreopoulos B."/>
            <person name="Barry K.W."/>
            <person name="Bonito G."/>
            <person name="Buee M."/>
            <person name="Carver A."/>
            <person name="Chen C."/>
            <person name="Cichocki N."/>
            <person name="Clum A."/>
            <person name="Culley D."/>
            <person name="Crous P.W."/>
            <person name="Fauchery L."/>
            <person name="Girlanda M."/>
            <person name="Hayes R.D."/>
            <person name="Keri Z."/>
            <person name="LaButti K."/>
            <person name="Lipzen A."/>
            <person name="Lombard V."/>
            <person name="Magnuson J."/>
            <person name="Maillard F."/>
            <person name="Murat C."/>
            <person name="Nolan M."/>
            <person name="Ohm R.A."/>
            <person name="Pangilinan J."/>
            <person name="Pereira M.F."/>
            <person name="Perotto S."/>
            <person name="Peter M."/>
            <person name="Pfister S."/>
            <person name="Riley R."/>
            <person name="Sitrit Y."/>
            <person name="Stielow J.B."/>
            <person name="Szollosi G."/>
            <person name="Zifcakova L."/>
            <person name="Stursova M."/>
            <person name="Spatafora J.W."/>
            <person name="Tedersoo L."/>
            <person name="Vaario L.M."/>
            <person name="Yamada A."/>
            <person name="Yan M."/>
            <person name="Wang P."/>
            <person name="Xu J."/>
            <person name="Bruns T."/>
            <person name="Baldrian P."/>
            <person name="Vilgalys R."/>
            <person name="Dunand C."/>
            <person name="Henrissat B."/>
            <person name="Grigoriev I.V."/>
            <person name="Hibbett D."/>
            <person name="Nagy L.G."/>
            <person name="Martin F.M."/>
        </authorList>
    </citation>
    <scope>NUCLEOTIDE SEQUENCE</scope>
    <source>
        <strain evidence="2">UP504</strain>
    </source>
</reference>
<evidence type="ECO:0000256" key="1">
    <source>
        <dbReference type="SAM" id="MobiDB-lite"/>
    </source>
</evidence>
<feature type="region of interest" description="Disordered" evidence="1">
    <location>
        <begin position="18"/>
        <end position="42"/>
    </location>
</feature>
<dbReference type="Proteomes" id="UP000886523">
    <property type="component" value="Unassembled WGS sequence"/>
</dbReference>
<gene>
    <name evidence="2" type="ORF">BS47DRAFT_1392840</name>
</gene>
<dbReference type="EMBL" id="MU128966">
    <property type="protein sequence ID" value="KAF9513946.1"/>
    <property type="molecule type" value="Genomic_DNA"/>
</dbReference>
<dbReference type="GO" id="GO:0007166">
    <property type="term" value="P:cell surface receptor signaling pathway"/>
    <property type="evidence" value="ECO:0007669"/>
    <property type="project" value="InterPro"/>
</dbReference>
<dbReference type="InterPro" id="IPR059179">
    <property type="entry name" value="MLKL-like_MCAfunc"/>
</dbReference>
<name>A0A9P6B053_9AGAM</name>
<evidence type="ECO:0000313" key="3">
    <source>
        <dbReference type="Proteomes" id="UP000886523"/>
    </source>
</evidence>
<evidence type="ECO:0000313" key="2">
    <source>
        <dbReference type="EMBL" id="KAF9513946.1"/>
    </source>
</evidence>
<comment type="caution">
    <text evidence="2">The sequence shown here is derived from an EMBL/GenBank/DDBJ whole genome shotgun (WGS) entry which is preliminary data.</text>
</comment>
<feature type="compositionally biased region" description="Polar residues" evidence="1">
    <location>
        <begin position="18"/>
        <end position="30"/>
    </location>
</feature>
<proteinExistence type="predicted"/>
<accession>A0A9P6B053</accession>